<evidence type="ECO:0000256" key="4">
    <source>
        <dbReference type="ARBA" id="ARBA00022813"/>
    </source>
</evidence>
<evidence type="ECO:0000313" key="9">
    <source>
        <dbReference type="EMBL" id="PJE63284.1"/>
    </source>
</evidence>
<feature type="domain" description="Peptidase S24/S26A/S26B/S26C" evidence="8">
    <location>
        <begin position="72"/>
        <end position="183"/>
    </location>
</feature>
<sequence length="191" mass="21409">MQIHTRLTVLKQFFSQHKRLPTYREAAKLWEVSSPNAAFKIMAQFIEEGQLEKDETGKLIPAPYFFALPFEGSVPAGFPVPVDESDHAMLSIHEYLVDNPTSTFLLHVSGDSLKDIGVMPGDIALIEKGTRPHTGQVVLARVDGEWTLKILEKRNGKTILMPANTAYDPIIPHHELTIYGVVVGMVRKYKN</sequence>
<keyword evidence="2" id="KW-0227">DNA damage</keyword>
<evidence type="ECO:0000256" key="5">
    <source>
        <dbReference type="ARBA" id="ARBA00023204"/>
    </source>
</evidence>
<dbReference type="InterPro" id="IPR006197">
    <property type="entry name" value="Peptidase_S24_LexA"/>
</dbReference>
<name>A0A2M8KTL4_9BACT</name>
<evidence type="ECO:0000259" key="8">
    <source>
        <dbReference type="Pfam" id="PF00717"/>
    </source>
</evidence>
<dbReference type="Gene3D" id="1.10.10.10">
    <property type="entry name" value="Winged helix-like DNA-binding domain superfamily/Winged helix DNA-binding domain"/>
    <property type="match status" value="1"/>
</dbReference>
<dbReference type="PANTHER" id="PTHR33516:SF2">
    <property type="entry name" value="LEXA REPRESSOR-RELATED"/>
    <property type="match status" value="1"/>
</dbReference>
<dbReference type="Proteomes" id="UP000229554">
    <property type="component" value="Unassembled WGS sequence"/>
</dbReference>
<dbReference type="EMBL" id="PFED01000014">
    <property type="protein sequence ID" value="PJE63284.1"/>
    <property type="molecule type" value="Genomic_DNA"/>
</dbReference>
<dbReference type="AlphaFoldDB" id="A0A2M8KTL4"/>
<keyword evidence="5" id="KW-0234">DNA repair</keyword>
<comment type="caution">
    <text evidence="9">The sequence shown here is derived from an EMBL/GenBank/DDBJ whole genome shotgun (WGS) entry which is preliminary data.</text>
</comment>
<dbReference type="GO" id="GO:0006355">
    <property type="term" value="P:regulation of DNA-templated transcription"/>
    <property type="evidence" value="ECO:0007669"/>
    <property type="project" value="InterPro"/>
</dbReference>
<evidence type="ECO:0000256" key="7">
    <source>
        <dbReference type="RuleBase" id="RU003991"/>
    </source>
</evidence>
<protein>
    <submittedName>
        <fullName evidence="9">LexA family transcriptional repressor</fullName>
    </submittedName>
</protein>
<gene>
    <name evidence="9" type="ORF">COU88_00360</name>
</gene>
<evidence type="ECO:0000313" key="10">
    <source>
        <dbReference type="Proteomes" id="UP000229554"/>
    </source>
</evidence>
<dbReference type="PANTHER" id="PTHR33516">
    <property type="entry name" value="LEXA REPRESSOR"/>
    <property type="match status" value="1"/>
</dbReference>
<dbReference type="SUPFAM" id="SSF51306">
    <property type="entry name" value="LexA/Signal peptidase"/>
    <property type="match status" value="1"/>
</dbReference>
<dbReference type="Pfam" id="PF00717">
    <property type="entry name" value="Peptidase_S24"/>
    <property type="match status" value="1"/>
</dbReference>
<dbReference type="InterPro" id="IPR015927">
    <property type="entry name" value="Peptidase_S24_S26A/B/C"/>
</dbReference>
<keyword evidence="4 7" id="KW-0068">Autocatalytic cleavage</keyword>
<dbReference type="GO" id="GO:0006281">
    <property type="term" value="P:DNA repair"/>
    <property type="evidence" value="ECO:0007669"/>
    <property type="project" value="UniProtKB-KW"/>
</dbReference>
<evidence type="ECO:0000256" key="6">
    <source>
        <dbReference type="ARBA" id="ARBA00023236"/>
    </source>
</evidence>
<dbReference type="InterPro" id="IPR036388">
    <property type="entry name" value="WH-like_DNA-bd_sf"/>
</dbReference>
<dbReference type="InterPro" id="IPR039418">
    <property type="entry name" value="LexA-like"/>
</dbReference>
<dbReference type="PRINTS" id="PR00726">
    <property type="entry name" value="LEXASERPTASE"/>
</dbReference>
<reference evidence="10" key="1">
    <citation type="submission" date="2017-09" db="EMBL/GenBank/DDBJ databases">
        <title>Depth-based differentiation of microbial function through sediment-hosted aquifers and enrichment of novel symbionts in the deep terrestrial subsurface.</title>
        <authorList>
            <person name="Probst A.J."/>
            <person name="Ladd B."/>
            <person name="Jarett J.K."/>
            <person name="Geller-Mcgrath D.E."/>
            <person name="Sieber C.M.K."/>
            <person name="Emerson J.B."/>
            <person name="Anantharaman K."/>
            <person name="Thomas B.C."/>
            <person name="Malmstrom R."/>
            <person name="Stieglmeier M."/>
            <person name="Klingl A."/>
            <person name="Woyke T."/>
            <person name="Ryan C.M."/>
            <person name="Banfield J.F."/>
        </authorList>
    </citation>
    <scope>NUCLEOTIDE SEQUENCE [LARGE SCALE GENOMIC DNA]</scope>
</reference>
<dbReference type="GO" id="GO:0003677">
    <property type="term" value="F:DNA binding"/>
    <property type="evidence" value="ECO:0007669"/>
    <property type="project" value="InterPro"/>
</dbReference>
<dbReference type="InterPro" id="IPR050077">
    <property type="entry name" value="LexA_repressor"/>
</dbReference>
<evidence type="ECO:0000256" key="1">
    <source>
        <dbReference type="ARBA" id="ARBA00007484"/>
    </source>
</evidence>
<dbReference type="GO" id="GO:0009432">
    <property type="term" value="P:SOS response"/>
    <property type="evidence" value="ECO:0007669"/>
    <property type="project" value="UniProtKB-KW"/>
</dbReference>
<dbReference type="GO" id="GO:0016787">
    <property type="term" value="F:hydrolase activity"/>
    <property type="evidence" value="ECO:0007669"/>
    <property type="project" value="UniProtKB-KW"/>
</dbReference>
<keyword evidence="3 7" id="KW-0378">Hydrolase</keyword>
<evidence type="ECO:0000256" key="3">
    <source>
        <dbReference type="ARBA" id="ARBA00022801"/>
    </source>
</evidence>
<dbReference type="CDD" id="cd06529">
    <property type="entry name" value="S24_LexA-like"/>
    <property type="match status" value="1"/>
</dbReference>
<accession>A0A2M8KTL4</accession>
<comment type="similarity">
    <text evidence="1 7">Belongs to the peptidase S24 family.</text>
</comment>
<organism evidence="9 10">
    <name type="scientific">Candidatus Roizmanbacteria bacterium CG10_big_fil_rev_8_21_14_0_10_39_6</name>
    <dbReference type="NCBI Taxonomy" id="1974853"/>
    <lineage>
        <taxon>Bacteria</taxon>
        <taxon>Candidatus Roizmaniibacteriota</taxon>
    </lineage>
</organism>
<keyword evidence="6" id="KW-0742">SOS response</keyword>
<dbReference type="Gene3D" id="2.10.109.10">
    <property type="entry name" value="Umud Fragment, subunit A"/>
    <property type="match status" value="1"/>
</dbReference>
<dbReference type="InterPro" id="IPR036286">
    <property type="entry name" value="LexA/Signal_pep-like_sf"/>
</dbReference>
<evidence type="ECO:0000256" key="2">
    <source>
        <dbReference type="ARBA" id="ARBA00022763"/>
    </source>
</evidence>
<proteinExistence type="inferred from homology"/>